<sequence length="46" mass="5140">MPGKPTHISFSLQFYDMFIDCLKDIIELAKSEILNDGSRAIAPVLT</sequence>
<dbReference type="AlphaFoldDB" id="A0A0W8F561"/>
<dbReference type="EMBL" id="LNQE01001519">
    <property type="protein sequence ID" value="KUG15949.1"/>
    <property type="molecule type" value="Genomic_DNA"/>
</dbReference>
<evidence type="ECO:0000313" key="1">
    <source>
        <dbReference type="EMBL" id="KUG15949.1"/>
    </source>
</evidence>
<comment type="caution">
    <text evidence="1">The sequence shown here is derived from an EMBL/GenBank/DDBJ whole genome shotgun (WGS) entry which is preliminary data.</text>
</comment>
<reference evidence="1" key="1">
    <citation type="journal article" date="2015" name="Proc. Natl. Acad. Sci. U.S.A.">
        <title>Networks of energetic and metabolic interactions define dynamics in microbial communities.</title>
        <authorList>
            <person name="Embree M."/>
            <person name="Liu J.K."/>
            <person name="Al-Bassam M.M."/>
            <person name="Zengler K."/>
        </authorList>
    </citation>
    <scope>NUCLEOTIDE SEQUENCE</scope>
</reference>
<protein>
    <submittedName>
        <fullName evidence="1">Uncharacterized protein</fullName>
    </submittedName>
</protein>
<gene>
    <name evidence="1" type="ORF">ASZ90_014369</name>
</gene>
<name>A0A0W8F561_9ZZZZ</name>
<proteinExistence type="predicted"/>
<organism evidence="1">
    <name type="scientific">hydrocarbon metagenome</name>
    <dbReference type="NCBI Taxonomy" id="938273"/>
    <lineage>
        <taxon>unclassified sequences</taxon>
        <taxon>metagenomes</taxon>
        <taxon>ecological metagenomes</taxon>
    </lineage>
</organism>
<accession>A0A0W8F561</accession>